<dbReference type="SMART" id="SM00164">
    <property type="entry name" value="TBC"/>
    <property type="match status" value="1"/>
</dbReference>
<feature type="domain" description="Rab-GAP TBC" evidence="3">
    <location>
        <begin position="27"/>
        <end position="274"/>
    </location>
</feature>
<dbReference type="AlphaFoldDB" id="A0A9W8HY32"/>
<dbReference type="InterPro" id="IPR000195">
    <property type="entry name" value="Rab-GAP-TBC_dom"/>
</dbReference>
<dbReference type="PANTHER" id="PTHR22957">
    <property type="entry name" value="TBC1 DOMAIN FAMILY MEMBER GTPASE-ACTIVATING PROTEIN"/>
    <property type="match status" value="1"/>
</dbReference>
<evidence type="ECO:0000256" key="2">
    <source>
        <dbReference type="SAM" id="MobiDB-lite"/>
    </source>
</evidence>
<dbReference type="PANTHER" id="PTHR22957:SF337">
    <property type="entry name" value="TBC1 DOMAIN FAMILY MEMBER 5"/>
    <property type="match status" value="1"/>
</dbReference>
<dbReference type="SUPFAM" id="SSF47923">
    <property type="entry name" value="Ypt/Rab-GAP domain of gyp1p"/>
    <property type="match status" value="2"/>
</dbReference>
<evidence type="ECO:0000313" key="5">
    <source>
        <dbReference type="Proteomes" id="UP001140094"/>
    </source>
</evidence>
<feature type="compositionally biased region" description="Polar residues" evidence="2">
    <location>
        <begin position="429"/>
        <end position="439"/>
    </location>
</feature>
<comment type="caution">
    <text evidence="4">The sequence shown here is derived from an EMBL/GenBank/DDBJ whole genome shotgun (WGS) entry which is preliminary data.</text>
</comment>
<evidence type="ECO:0000313" key="4">
    <source>
        <dbReference type="EMBL" id="KAJ2808061.1"/>
    </source>
</evidence>
<protein>
    <recommendedName>
        <fullName evidence="3">Rab-GAP TBC domain-containing protein</fullName>
    </recommendedName>
</protein>
<dbReference type="Proteomes" id="UP001140094">
    <property type="component" value="Unassembled WGS sequence"/>
</dbReference>
<proteinExistence type="predicted"/>
<feature type="region of interest" description="Disordered" evidence="2">
    <location>
        <begin position="385"/>
        <end position="465"/>
    </location>
</feature>
<dbReference type="EMBL" id="JANBUO010000069">
    <property type="protein sequence ID" value="KAJ2808061.1"/>
    <property type="molecule type" value="Genomic_DNA"/>
</dbReference>
<sequence>MDGNEQRRGWEELRQIPLEQLRTQPYAKELPLRSLRWRVYLGILPGEVLGQSDTACARAWETAAAHERQRYTALRRQHIVDPGTDDRGMHPLSQDEDSPWAQYQRDHGLRHSIAQDVARTFPAESYFRQAHVQQQLADILLVQAKANDTLQYRQGMHELLAVLLIAVDGDAGTAEAAGELGGVLDRRFVEHDAFALFERVMQICGPWYQAPLMAQCARLMGLVAEVDPALHEHLRRVGVEPQLFALRWYRLLFSREVPRVRDVLALWDVLLADGIEQLMDWVGVALLVGNRRRLLQHDHDACLATLLHLPPLPRPTSEVLARTVIPLPPEPDAVPFAALRNPALLPVQRLALQAAYLRAIPTQEAAALVAAQREAWEDDAWEVVGADSGSNSSSSASSDAALSPPPPPPPPALRSESRMAMAPQRRKAYTSSTLQQRRANGTLPRSAPASPPQMTEKARREVRSPGDAALALGAATAQVAGVAAQCLDMLRAESSCAQPMGVLADALRVVARVWQEEALRPSDTHRGALQAADEAELRAVLRSLDRLHMSLDGP</sequence>
<accession>A0A9W8HY32</accession>
<evidence type="ECO:0000259" key="3">
    <source>
        <dbReference type="PROSITE" id="PS50086"/>
    </source>
</evidence>
<dbReference type="PROSITE" id="PS50086">
    <property type="entry name" value="TBC_RABGAP"/>
    <property type="match status" value="1"/>
</dbReference>
<dbReference type="OrthoDB" id="27140at2759"/>
<evidence type="ECO:0000256" key="1">
    <source>
        <dbReference type="ARBA" id="ARBA00022468"/>
    </source>
</evidence>
<dbReference type="GO" id="GO:0005737">
    <property type="term" value="C:cytoplasm"/>
    <property type="evidence" value="ECO:0007669"/>
    <property type="project" value="UniProtKB-ARBA"/>
</dbReference>
<dbReference type="Gene3D" id="1.10.472.80">
    <property type="entry name" value="Ypt/Rab-GAP domain of gyp1p, domain 3"/>
    <property type="match status" value="1"/>
</dbReference>
<organism evidence="4 5">
    <name type="scientific">Coemansia guatemalensis</name>
    <dbReference type="NCBI Taxonomy" id="2761395"/>
    <lineage>
        <taxon>Eukaryota</taxon>
        <taxon>Fungi</taxon>
        <taxon>Fungi incertae sedis</taxon>
        <taxon>Zoopagomycota</taxon>
        <taxon>Kickxellomycotina</taxon>
        <taxon>Kickxellomycetes</taxon>
        <taxon>Kickxellales</taxon>
        <taxon>Kickxellaceae</taxon>
        <taxon>Coemansia</taxon>
    </lineage>
</organism>
<reference evidence="4" key="1">
    <citation type="submission" date="2022-07" db="EMBL/GenBank/DDBJ databases">
        <title>Phylogenomic reconstructions and comparative analyses of Kickxellomycotina fungi.</title>
        <authorList>
            <person name="Reynolds N.K."/>
            <person name="Stajich J.E."/>
            <person name="Barry K."/>
            <person name="Grigoriev I.V."/>
            <person name="Crous P."/>
            <person name="Smith M.E."/>
        </authorList>
    </citation>
    <scope>NUCLEOTIDE SEQUENCE</scope>
    <source>
        <strain evidence="4">NRRL 1565</strain>
    </source>
</reference>
<feature type="compositionally biased region" description="Low complexity" evidence="2">
    <location>
        <begin position="385"/>
        <end position="402"/>
    </location>
</feature>
<dbReference type="Gene3D" id="1.10.8.270">
    <property type="entry name" value="putative rabgap domain of human tbc1 domain family member 14 like domains"/>
    <property type="match status" value="1"/>
</dbReference>
<feature type="compositionally biased region" description="Pro residues" evidence="2">
    <location>
        <begin position="403"/>
        <end position="412"/>
    </location>
</feature>
<dbReference type="InterPro" id="IPR035969">
    <property type="entry name" value="Rab-GAP_TBC_sf"/>
</dbReference>
<dbReference type="GO" id="GO:0005096">
    <property type="term" value="F:GTPase activator activity"/>
    <property type="evidence" value="ECO:0007669"/>
    <property type="project" value="UniProtKB-KW"/>
</dbReference>
<keyword evidence="5" id="KW-1185">Reference proteome</keyword>
<dbReference type="Pfam" id="PF00566">
    <property type="entry name" value="RabGAP-TBC"/>
    <property type="match status" value="1"/>
</dbReference>
<dbReference type="FunFam" id="1.10.8.270:FF:000011">
    <property type="entry name" value="TBC1 domain family member 5"/>
    <property type="match status" value="1"/>
</dbReference>
<keyword evidence="1" id="KW-0343">GTPase activation</keyword>
<name>A0A9W8HY32_9FUNG</name>
<gene>
    <name evidence="4" type="ORF">H4R20_001017</name>
</gene>